<feature type="repeat" description="Pumilio" evidence="7">
    <location>
        <begin position="948"/>
        <end position="989"/>
    </location>
</feature>
<organism evidence="10 11">
    <name type="scientific">Oldenlandia corymbosa var. corymbosa</name>
    <dbReference type="NCBI Taxonomy" id="529605"/>
    <lineage>
        <taxon>Eukaryota</taxon>
        <taxon>Viridiplantae</taxon>
        <taxon>Streptophyta</taxon>
        <taxon>Embryophyta</taxon>
        <taxon>Tracheophyta</taxon>
        <taxon>Spermatophyta</taxon>
        <taxon>Magnoliopsida</taxon>
        <taxon>eudicotyledons</taxon>
        <taxon>Gunneridae</taxon>
        <taxon>Pentapetalae</taxon>
        <taxon>asterids</taxon>
        <taxon>lamiids</taxon>
        <taxon>Gentianales</taxon>
        <taxon>Rubiaceae</taxon>
        <taxon>Rubioideae</taxon>
        <taxon>Spermacoceae</taxon>
        <taxon>Hedyotis-Oldenlandia complex</taxon>
        <taxon>Oldenlandia</taxon>
    </lineage>
</organism>
<dbReference type="GO" id="GO:0006417">
    <property type="term" value="P:regulation of translation"/>
    <property type="evidence" value="ECO:0007669"/>
    <property type="project" value="UniProtKB-KW"/>
</dbReference>
<feature type="repeat" description="Pumilio" evidence="7">
    <location>
        <begin position="767"/>
        <end position="802"/>
    </location>
</feature>
<evidence type="ECO:0000256" key="7">
    <source>
        <dbReference type="PROSITE-ProRule" id="PRU00317"/>
    </source>
</evidence>
<dbReference type="SMART" id="SM00025">
    <property type="entry name" value="Pumilio"/>
    <property type="match status" value="8"/>
</dbReference>
<evidence type="ECO:0000256" key="8">
    <source>
        <dbReference type="SAM" id="MobiDB-lite"/>
    </source>
</evidence>
<evidence type="ECO:0000313" key="11">
    <source>
        <dbReference type="Proteomes" id="UP001161247"/>
    </source>
</evidence>
<dbReference type="PANTHER" id="PTHR12537:SF128">
    <property type="entry name" value="PUMILIO HOMOLOG 1-RELATED"/>
    <property type="match status" value="1"/>
</dbReference>
<feature type="region of interest" description="Disordered" evidence="8">
    <location>
        <begin position="149"/>
        <end position="194"/>
    </location>
</feature>
<dbReference type="Pfam" id="PF00806">
    <property type="entry name" value="PUF"/>
    <property type="match status" value="8"/>
</dbReference>
<evidence type="ECO:0000256" key="2">
    <source>
        <dbReference type="ARBA" id="ARBA00022490"/>
    </source>
</evidence>
<keyword evidence="4" id="KW-0810">Translation regulation</keyword>
<evidence type="ECO:0000256" key="6">
    <source>
        <dbReference type="ARBA" id="ARBA00055193"/>
    </source>
</evidence>
<feature type="region of interest" description="Disordered" evidence="8">
    <location>
        <begin position="391"/>
        <end position="443"/>
    </location>
</feature>
<feature type="region of interest" description="Disordered" evidence="8">
    <location>
        <begin position="1"/>
        <end position="20"/>
    </location>
</feature>
<keyword evidence="3" id="KW-0677">Repeat</keyword>
<feature type="compositionally biased region" description="Polar residues" evidence="8">
    <location>
        <begin position="433"/>
        <end position="443"/>
    </location>
</feature>
<dbReference type="InterPro" id="IPR033133">
    <property type="entry name" value="PUM-HD"/>
</dbReference>
<dbReference type="FunFam" id="1.25.10.10:FF:000004">
    <property type="entry name" value="Pumilio homolog 1 isoform 2"/>
    <property type="match status" value="1"/>
</dbReference>
<accession>A0AAV1DJH5</accession>
<evidence type="ECO:0000256" key="1">
    <source>
        <dbReference type="ARBA" id="ARBA00004496"/>
    </source>
</evidence>
<dbReference type="GO" id="GO:0003729">
    <property type="term" value="F:mRNA binding"/>
    <property type="evidence" value="ECO:0007669"/>
    <property type="project" value="UniProtKB-ARBA"/>
</dbReference>
<feature type="compositionally biased region" description="Low complexity" evidence="8">
    <location>
        <begin position="407"/>
        <end position="421"/>
    </location>
</feature>
<evidence type="ECO:0000256" key="3">
    <source>
        <dbReference type="ARBA" id="ARBA00022737"/>
    </source>
</evidence>
<dbReference type="InterPro" id="IPR033712">
    <property type="entry name" value="Pumilio_RNA-bd"/>
</dbReference>
<sequence>MISELGRRPMLGGGNENSFGDELEKEIGLLLREQRRDDADDLEKELNLYRSGSAPPTVEGSLSAVGGLFNHRGVGGGGGGGGGGGSANSAFSEFARNKGVNGMSEEELRSDPAYLSYYYSNVNLNPRLPPPLLSKEDWRFAQRLQGGSSAIGDRRKVNRNDSGGGARSLFSMPPGFNSKKQDAEDDSDKVQGSVEWGGDGLIGLPGLGLGSKQKSFAEMIQDAYSQPTSASGHPSRPASRNALDQNTDALGPVEAELAQLHRDLTSADPLRSSASVQSVSPQPGGLPTSYSYAAALGASLSRSTTPDPQRLARAPSPGLAPIGGGRTSASEKRNLNSPNSFNGISSHSNDAADLVAALSGMNLSNGAVDDEKHLAPRIEQDVDDHKNYLFNVPGGQSTTKQHGYFKSDSGLSNSSGSDLSSPPFQGDARKTTGPRSNAYQKGSSTSVFNGGAGILSQHQHQDSPNSSFSNYGLGGYSMNPLAGNIGNCNLPPLFENAAAASAMAVPGIDSRMFGGSNIGSPVSDQNLNRIGNQMAGSGLQASYVDPAYLQYLRTAEYVASQIAALNDPSMDRNYMGNSYVDLLQKAYLGAMLSPTKSPYGVPPGTKNSASNHHGYYGSPAYGMGLSYPGSPLASSVAPGSPLRHGDFNMRYSGGMRNLSGGVMGPWHLDNMDNSFASSLLEEFKSNKTKCFELSEIAGHVVEFSADQYGSRFIQQKLETATTEEKNMVFEEINPQALTLMTDVFGNYVIQKFFEHGMASQRRELASKLFGHVLTLSLQMYGCRVIQKAIEVVDVDQKIKMVEELDGHVMRCVRDQNGNHVIQKCIECVPEDHIQFIVNTFFGQVVTLSTHPYGCRVIQRVLEHCSDPKTQSKVMEEILGSVSMLAQDQYGNYVVQHVLEHGKPNERTCIIQELAGKIVQMSQQKFASNVVEKCLTFGDPSERQLLVDEMLGTTDENEPLQAMMKDQFANYVVQKVLETCSDQQRELILSRIKVHLTALKKYTYGKHIVARVEKLVAAGERRSALQSPNPAA</sequence>
<evidence type="ECO:0000313" key="10">
    <source>
        <dbReference type="EMBL" id="CAI9106827.1"/>
    </source>
</evidence>
<gene>
    <name evidence="10" type="ORF">OLC1_LOCUS15270</name>
</gene>
<feature type="repeat" description="Pumilio" evidence="7">
    <location>
        <begin position="695"/>
        <end position="730"/>
    </location>
</feature>
<feature type="repeat" description="Pumilio" evidence="7">
    <location>
        <begin position="731"/>
        <end position="766"/>
    </location>
</feature>
<dbReference type="InterPro" id="IPR001313">
    <property type="entry name" value="Pumilio_RNA-bd_rpt"/>
</dbReference>
<reference evidence="10" key="1">
    <citation type="submission" date="2023-03" db="EMBL/GenBank/DDBJ databases">
        <authorList>
            <person name="Julca I."/>
        </authorList>
    </citation>
    <scope>NUCLEOTIDE SEQUENCE</scope>
</reference>
<dbReference type="PROSITE" id="PS50303">
    <property type="entry name" value="PUM_HD"/>
    <property type="match status" value="1"/>
</dbReference>
<feature type="domain" description="PUM-HD" evidence="9">
    <location>
        <begin position="675"/>
        <end position="1015"/>
    </location>
</feature>
<dbReference type="SUPFAM" id="SSF48371">
    <property type="entry name" value="ARM repeat"/>
    <property type="match status" value="1"/>
</dbReference>
<dbReference type="PROSITE" id="PS50302">
    <property type="entry name" value="PUM"/>
    <property type="match status" value="8"/>
</dbReference>
<evidence type="ECO:0000259" key="9">
    <source>
        <dbReference type="PROSITE" id="PS50303"/>
    </source>
</evidence>
<keyword evidence="2" id="KW-0963">Cytoplasm</keyword>
<dbReference type="EMBL" id="OX459122">
    <property type="protein sequence ID" value="CAI9106827.1"/>
    <property type="molecule type" value="Genomic_DNA"/>
</dbReference>
<feature type="region of interest" description="Disordered" evidence="8">
    <location>
        <begin position="224"/>
        <end position="244"/>
    </location>
</feature>
<dbReference type="GO" id="GO:0005737">
    <property type="term" value="C:cytoplasm"/>
    <property type="evidence" value="ECO:0007669"/>
    <property type="project" value="UniProtKB-SubCell"/>
</dbReference>
<feature type="repeat" description="Pumilio" evidence="7">
    <location>
        <begin position="839"/>
        <end position="875"/>
    </location>
</feature>
<dbReference type="InterPro" id="IPR012940">
    <property type="entry name" value="NABP"/>
</dbReference>
<dbReference type="PANTHER" id="PTHR12537">
    <property type="entry name" value="RNA BINDING PROTEIN PUMILIO-RELATED"/>
    <property type="match status" value="1"/>
</dbReference>
<name>A0AAV1DJH5_OLDCO</name>
<dbReference type="CDD" id="cd07920">
    <property type="entry name" value="Pumilio"/>
    <property type="match status" value="1"/>
</dbReference>
<dbReference type="Gene3D" id="1.25.10.10">
    <property type="entry name" value="Leucine-rich Repeat Variant"/>
    <property type="match status" value="1"/>
</dbReference>
<dbReference type="InterPro" id="IPR011989">
    <property type="entry name" value="ARM-like"/>
</dbReference>
<evidence type="ECO:0000256" key="4">
    <source>
        <dbReference type="ARBA" id="ARBA00022845"/>
    </source>
</evidence>
<evidence type="ECO:0000256" key="5">
    <source>
        <dbReference type="ARBA" id="ARBA00022884"/>
    </source>
</evidence>
<keyword evidence="11" id="KW-1185">Reference proteome</keyword>
<keyword evidence="5" id="KW-0694">RNA-binding</keyword>
<proteinExistence type="predicted"/>
<feature type="repeat" description="Pumilio" evidence="7">
    <location>
        <begin position="912"/>
        <end position="947"/>
    </location>
</feature>
<comment type="subcellular location">
    <subcellularLocation>
        <location evidence="1">Cytoplasm</location>
    </subcellularLocation>
</comment>
<dbReference type="AlphaFoldDB" id="A0AAV1DJH5"/>
<feature type="region of interest" description="Disordered" evidence="8">
    <location>
        <begin position="300"/>
        <end position="337"/>
    </location>
</feature>
<comment type="function">
    <text evidence="6">Sequence-specific RNA-binding protein that regulates translation and mRNA stability by binding the 3'-UTR of target mRNAs. Binds the APUM-binding elements (APBEs) in the 3'-UTR mRNA sequence of CLV1, PNH, WUS and FAS2.</text>
</comment>
<feature type="repeat" description="Pumilio" evidence="7">
    <location>
        <begin position="876"/>
        <end position="911"/>
    </location>
</feature>
<dbReference type="Proteomes" id="UP001161247">
    <property type="component" value="Chromosome 5"/>
</dbReference>
<feature type="repeat" description="Pumilio" evidence="7">
    <location>
        <begin position="803"/>
        <end position="838"/>
    </location>
</feature>
<dbReference type="InterPro" id="IPR016024">
    <property type="entry name" value="ARM-type_fold"/>
</dbReference>
<protein>
    <submittedName>
        <fullName evidence="10">OLC1v1006056C1</fullName>
    </submittedName>
</protein>
<dbReference type="Pfam" id="PF07990">
    <property type="entry name" value="NABP"/>
    <property type="match status" value="1"/>
</dbReference>